<accession>A0ABU5HCL0</accession>
<dbReference type="Proteomes" id="UP001291309">
    <property type="component" value="Unassembled WGS sequence"/>
</dbReference>
<evidence type="ECO:0000313" key="2">
    <source>
        <dbReference type="EMBL" id="MDY7229840.1"/>
    </source>
</evidence>
<protein>
    <submittedName>
        <fullName evidence="2">Helix-turn-helix transcriptional regulator</fullName>
    </submittedName>
</protein>
<dbReference type="Gene3D" id="1.10.260.40">
    <property type="entry name" value="lambda repressor-like DNA-binding domains"/>
    <property type="match status" value="1"/>
</dbReference>
<dbReference type="EMBL" id="JAXIVS010000009">
    <property type="protein sequence ID" value="MDY7229840.1"/>
    <property type="molecule type" value="Genomic_DNA"/>
</dbReference>
<dbReference type="SUPFAM" id="SSF47413">
    <property type="entry name" value="lambda repressor-like DNA-binding domains"/>
    <property type="match status" value="1"/>
</dbReference>
<proteinExistence type="predicted"/>
<gene>
    <name evidence="2" type="ORF">SYV04_25835</name>
</gene>
<keyword evidence="3" id="KW-1185">Reference proteome</keyword>
<dbReference type="InterPro" id="IPR001387">
    <property type="entry name" value="Cro/C1-type_HTH"/>
</dbReference>
<organism evidence="2 3">
    <name type="scientific">Hyalangium rubrum</name>
    <dbReference type="NCBI Taxonomy" id="3103134"/>
    <lineage>
        <taxon>Bacteria</taxon>
        <taxon>Pseudomonadati</taxon>
        <taxon>Myxococcota</taxon>
        <taxon>Myxococcia</taxon>
        <taxon>Myxococcales</taxon>
        <taxon>Cystobacterineae</taxon>
        <taxon>Archangiaceae</taxon>
        <taxon>Hyalangium</taxon>
    </lineage>
</organism>
<feature type="domain" description="HTH cro/C1-type" evidence="1">
    <location>
        <begin position="34"/>
        <end position="88"/>
    </location>
</feature>
<dbReference type="CDD" id="cd00093">
    <property type="entry name" value="HTH_XRE"/>
    <property type="match status" value="1"/>
</dbReference>
<reference evidence="2 3" key="1">
    <citation type="submission" date="2023-12" db="EMBL/GenBank/DDBJ databases">
        <title>the genome sequence of Hyalangium sp. s54d21.</title>
        <authorList>
            <person name="Zhang X."/>
        </authorList>
    </citation>
    <scope>NUCLEOTIDE SEQUENCE [LARGE SCALE GENOMIC DNA]</scope>
    <source>
        <strain evidence="3">s54d21</strain>
    </source>
</reference>
<name>A0ABU5HCL0_9BACT</name>
<comment type="caution">
    <text evidence="2">The sequence shown here is derived from an EMBL/GenBank/DDBJ whole genome shotgun (WGS) entry which is preliminary data.</text>
</comment>
<evidence type="ECO:0000313" key="3">
    <source>
        <dbReference type="Proteomes" id="UP001291309"/>
    </source>
</evidence>
<dbReference type="RefSeq" id="WP_321548560.1">
    <property type="nucleotide sequence ID" value="NZ_JAXIVS010000009.1"/>
</dbReference>
<sequence>MPRPRVERRRRPERAEQYESAAYRDLQRRLAVAVRHLRGEKGWTQEEAAHRCGMTTRLFQRVEGEEVNLTFTTLARLCEGFEVDVVHLLKALGGEKRRSQKPTAQ</sequence>
<dbReference type="InterPro" id="IPR010982">
    <property type="entry name" value="Lambda_DNA-bd_dom_sf"/>
</dbReference>
<dbReference type="Pfam" id="PF13560">
    <property type="entry name" value="HTH_31"/>
    <property type="match status" value="1"/>
</dbReference>
<evidence type="ECO:0000259" key="1">
    <source>
        <dbReference type="PROSITE" id="PS50943"/>
    </source>
</evidence>
<dbReference type="PROSITE" id="PS50943">
    <property type="entry name" value="HTH_CROC1"/>
    <property type="match status" value="1"/>
</dbReference>
<dbReference type="SMART" id="SM00530">
    <property type="entry name" value="HTH_XRE"/>
    <property type="match status" value="1"/>
</dbReference>